<accession>A0A2H3CWQ6</accession>
<organism evidence="2 3">
    <name type="scientific">Armillaria gallica</name>
    <name type="common">Bulbous honey fungus</name>
    <name type="synonym">Armillaria bulbosa</name>
    <dbReference type="NCBI Taxonomy" id="47427"/>
    <lineage>
        <taxon>Eukaryota</taxon>
        <taxon>Fungi</taxon>
        <taxon>Dikarya</taxon>
        <taxon>Basidiomycota</taxon>
        <taxon>Agaricomycotina</taxon>
        <taxon>Agaricomycetes</taxon>
        <taxon>Agaricomycetidae</taxon>
        <taxon>Agaricales</taxon>
        <taxon>Marasmiineae</taxon>
        <taxon>Physalacriaceae</taxon>
        <taxon>Armillaria</taxon>
    </lineage>
</organism>
<evidence type="ECO:0000313" key="2">
    <source>
        <dbReference type="EMBL" id="PBK87459.1"/>
    </source>
</evidence>
<dbReference type="EMBL" id="KZ293678">
    <property type="protein sequence ID" value="PBK87459.1"/>
    <property type="molecule type" value="Genomic_DNA"/>
</dbReference>
<feature type="compositionally biased region" description="Polar residues" evidence="1">
    <location>
        <begin position="22"/>
        <end position="33"/>
    </location>
</feature>
<keyword evidence="3" id="KW-1185">Reference proteome</keyword>
<reference evidence="3" key="1">
    <citation type="journal article" date="2017" name="Nat. Ecol. Evol.">
        <title>Genome expansion and lineage-specific genetic innovations in the forest pathogenic fungi Armillaria.</title>
        <authorList>
            <person name="Sipos G."/>
            <person name="Prasanna A.N."/>
            <person name="Walter M.C."/>
            <person name="O'Connor E."/>
            <person name="Balint B."/>
            <person name="Krizsan K."/>
            <person name="Kiss B."/>
            <person name="Hess J."/>
            <person name="Varga T."/>
            <person name="Slot J."/>
            <person name="Riley R."/>
            <person name="Boka B."/>
            <person name="Rigling D."/>
            <person name="Barry K."/>
            <person name="Lee J."/>
            <person name="Mihaltcheva S."/>
            <person name="LaButti K."/>
            <person name="Lipzen A."/>
            <person name="Waldron R."/>
            <person name="Moloney N.M."/>
            <person name="Sperisen C."/>
            <person name="Kredics L."/>
            <person name="Vagvoelgyi C."/>
            <person name="Patrignani A."/>
            <person name="Fitzpatrick D."/>
            <person name="Nagy I."/>
            <person name="Doyle S."/>
            <person name="Anderson J.B."/>
            <person name="Grigoriev I.V."/>
            <person name="Gueldener U."/>
            <person name="Muensterkoetter M."/>
            <person name="Nagy L.G."/>
        </authorList>
    </citation>
    <scope>NUCLEOTIDE SEQUENCE [LARGE SCALE GENOMIC DNA]</scope>
    <source>
        <strain evidence="3">Ar21-2</strain>
    </source>
</reference>
<protein>
    <submittedName>
        <fullName evidence="2">Uncharacterized protein</fullName>
    </submittedName>
</protein>
<evidence type="ECO:0000256" key="1">
    <source>
        <dbReference type="SAM" id="MobiDB-lite"/>
    </source>
</evidence>
<dbReference type="AlphaFoldDB" id="A0A2H3CWQ6"/>
<dbReference type="InParanoid" id="A0A2H3CWQ6"/>
<gene>
    <name evidence="2" type="ORF">ARMGADRAFT_456244</name>
</gene>
<proteinExistence type="predicted"/>
<feature type="region of interest" description="Disordered" evidence="1">
    <location>
        <begin position="1"/>
        <end position="56"/>
    </location>
</feature>
<name>A0A2H3CWQ6_ARMGA</name>
<dbReference type="Proteomes" id="UP000217790">
    <property type="component" value="Unassembled WGS sequence"/>
</dbReference>
<evidence type="ECO:0000313" key="3">
    <source>
        <dbReference type="Proteomes" id="UP000217790"/>
    </source>
</evidence>
<sequence length="56" mass="6348">MSSHLIITRHGTFRHAGRKDTGNSTTKPITSLTLYLFPKPSSRPNHPNRVTCRCRT</sequence>
<dbReference type="OrthoDB" id="10613275at2759"/>